<dbReference type="STRING" id="1073996.SAMN05444271_104166"/>
<dbReference type="EMBL" id="FNYR01000004">
    <property type="protein sequence ID" value="SEI64126.1"/>
    <property type="molecule type" value="Genomic_DNA"/>
</dbReference>
<dbReference type="InterPro" id="IPR055963">
    <property type="entry name" value="DUF7541"/>
</dbReference>
<dbReference type="OrthoDB" id="206484at2157"/>
<sequence>MEETPGLSDQYRKASPWPVFIALGVPISELGLVFNVFPVAVAGLLLFCGCIAGMLQESGYVDVPWSALGVMALLLFVFGAAVLYLNPLSRVDLTLRAYAMIASGGILVSAVVAGKLFVPKQQLAS</sequence>
<protein>
    <recommendedName>
        <fullName evidence="4">Cox cluster protein</fullName>
    </recommendedName>
</protein>
<keyword evidence="1" id="KW-0472">Membrane</keyword>
<dbReference type="RefSeq" id="WP_089671295.1">
    <property type="nucleotide sequence ID" value="NZ_CP024845.1"/>
</dbReference>
<proteinExistence type="predicted"/>
<gene>
    <name evidence="2" type="ORF">SAMN05444271_104166</name>
</gene>
<dbReference type="GeneID" id="35001846"/>
<dbReference type="Proteomes" id="UP000198888">
    <property type="component" value="Unassembled WGS sequence"/>
</dbReference>
<evidence type="ECO:0000256" key="1">
    <source>
        <dbReference type="SAM" id="Phobius"/>
    </source>
</evidence>
<name>A0A1H6SBC6_9EURY</name>
<evidence type="ECO:0008006" key="4">
    <source>
        <dbReference type="Google" id="ProtNLM"/>
    </source>
</evidence>
<keyword evidence="1" id="KW-1133">Transmembrane helix</keyword>
<keyword evidence="3" id="KW-1185">Reference proteome</keyword>
<dbReference type="AlphaFoldDB" id="A0A1H6SBC6"/>
<reference evidence="2 3" key="1">
    <citation type="submission" date="2016-10" db="EMBL/GenBank/DDBJ databases">
        <authorList>
            <person name="de Groot N.N."/>
        </authorList>
    </citation>
    <scope>NUCLEOTIDE SEQUENCE [LARGE SCALE GENOMIC DNA]</scope>
    <source>
        <strain evidence="2 3">DSM 22187</strain>
    </source>
</reference>
<keyword evidence="1" id="KW-0812">Transmembrane</keyword>
<feature type="transmembrane region" description="Helical" evidence="1">
    <location>
        <begin position="67"/>
        <end position="85"/>
    </location>
</feature>
<evidence type="ECO:0000313" key="3">
    <source>
        <dbReference type="Proteomes" id="UP000198888"/>
    </source>
</evidence>
<organism evidence="2 3">
    <name type="scientific">Halohasta litchfieldiae</name>
    <dbReference type="NCBI Taxonomy" id="1073996"/>
    <lineage>
        <taxon>Archaea</taxon>
        <taxon>Methanobacteriati</taxon>
        <taxon>Methanobacteriota</taxon>
        <taxon>Stenosarchaea group</taxon>
        <taxon>Halobacteria</taxon>
        <taxon>Halobacteriales</taxon>
        <taxon>Haloferacaceae</taxon>
        <taxon>Halohasta</taxon>
    </lineage>
</organism>
<dbReference type="Pfam" id="PF24396">
    <property type="entry name" value="DUF7541"/>
    <property type="match status" value="1"/>
</dbReference>
<accession>A0A1H6SBC6</accession>
<evidence type="ECO:0000313" key="2">
    <source>
        <dbReference type="EMBL" id="SEI64126.1"/>
    </source>
</evidence>
<feature type="transmembrane region" description="Helical" evidence="1">
    <location>
        <begin position="97"/>
        <end position="118"/>
    </location>
</feature>
<feature type="transmembrane region" description="Helical" evidence="1">
    <location>
        <begin position="32"/>
        <end position="55"/>
    </location>
</feature>
<dbReference type="KEGG" id="hae:halTADL_1032"/>
<accession>A0A2H4Q0C3</accession>